<comment type="caution">
    <text evidence="1">The sequence shown here is derived from an EMBL/GenBank/DDBJ whole genome shotgun (WGS) entry which is preliminary data.</text>
</comment>
<protein>
    <submittedName>
        <fullName evidence="1">Uncharacterized protein</fullName>
    </submittedName>
</protein>
<keyword evidence="2" id="KW-1185">Reference proteome</keyword>
<dbReference type="Proteomes" id="UP001187315">
    <property type="component" value="Unassembled WGS sequence"/>
</dbReference>
<evidence type="ECO:0000313" key="2">
    <source>
        <dbReference type="Proteomes" id="UP001187315"/>
    </source>
</evidence>
<accession>A0AA88LVD0</accession>
<dbReference type="AlphaFoldDB" id="A0AA88LVD0"/>
<organism evidence="1 2">
    <name type="scientific">Tachysurus vachellii</name>
    <name type="common">Darkbarbel catfish</name>
    <name type="synonym">Pelteobagrus vachellii</name>
    <dbReference type="NCBI Taxonomy" id="175792"/>
    <lineage>
        <taxon>Eukaryota</taxon>
        <taxon>Metazoa</taxon>
        <taxon>Chordata</taxon>
        <taxon>Craniata</taxon>
        <taxon>Vertebrata</taxon>
        <taxon>Euteleostomi</taxon>
        <taxon>Actinopterygii</taxon>
        <taxon>Neopterygii</taxon>
        <taxon>Teleostei</taxon>
        <taxon>Ostariophysi</taxon>
        <taxon>Siluriformes</taxon>
        <taxon>Bagridae</taxon>
        <taxon>Tachysurus</taxon>
    </lineage>
</organism>
<dbReference type="EMBL" id="JAVHJS010000020">
    <property type="protein sequence ID" value="KAK2824904.1"/>
    <property type="molecule type" value="Genomic_DNA"/>
</dbReference>
<sequence>MWLAAIVGRFDWSPHLQMNINTRSTPTASDLKHDVTVQHARAYTVEVQTLKNRFFPNSVAPLLPEGVA</sequence>
<proteinExistence type="predicted"/>
<name>A0AA88LVD0_TACVA</name>
<reference evidence="1" key="1">
    <citation type="submission" date="2023-08" db="EMBL/GenBank/DDBJ databases">
        <title>Pelteobagrus vachellii genome.</title>
        <authorList>
            <person name="Liu H."/>
        </authorList>
    </citation>
    <scope>NUCLEOTIDE SEQUENCE</scope>
    <source>
        <strain evidence="1">PRFRI_2022a</strain>
        <tissue evidence="1">Muscle</tissue>
    </source>
</reference>
<evidence type="ECO:0000313" key="1">
    <source>
        <dbReference type="EMBL" id="KAK2824904.1"/>
    </source>
</evidence>
<gene>
    <name evidence="1" type="ORF">Q7C36_018831</name>
</gene>